<dbReference type="Gene3D" id="1.10.1740.10">
    <property type="match status" value="1"/>
</dbReference>
<keyword evidence="4" id="KW-0804">Transcription</keyword>
<dbReference type="EMBL" id="JBHMEW010000045">
    <property type="protein sequence ID" value="MFB9211257.1"/>
    <property type="molecule type" value="Genomic_DNA"/>
</dbReference>
<accession>A0ABV5J374</accession>
<proteinExistence type="inferred from homology"/>
<dbReference type="InterPro" id="IPR007630">
    <property type="entry name" value="RNA_pol_sigma70_r4"/>
</dbReference>
<dbReference type="Proteomes" id="UP001589654">
    <property type="component" value="Unassembled WGS sequence"/>
</dbReference>
<protein>
    <submittedName>
        <fullName evidence="6">RNA polymerase sigma factor</fullName>
    </submittedName>
</protein>
<name>A0ABV5J374_9BACT</name>
<feature type="domain" description="RNA polymerase sigma-70 region 4" evidence="5">
    <location>
        <begin position="150"/>
        <end position="179"/>
    </location>
</feature>
<dbReference type="InterPro" id="IPR036388">
    <property type="entry name" value="WH-like_DNA-bd_sf"/>
</dbReference>
<keyword evidence="7" id="KW-1185">Reference proteome</keyword>
<evidence type="ECO:0000313" key="7">
    <source>
        <dbReference type="Proteomes" id="UP001589654"/>
    </source>
</evidence>
<organism evidence="6 7">
    <name type="scientific">Echinicola jeungdonensis</name>
    <dbReference type="NCBI Taxonomy" id="709343"/>
    <lineage>
        <taxon>Bacteria</taxon>
        <taxon>Pseudomonadati</taxon>
        <taxon>Bacteroidota</taxon>
        <taxon>Cytophagia</taxon>
        <taxon>Cytophagales</taxon>
        <taxon>Cyclobacteriaceae</taxon>
        <taxon>Echinicola</taxon>
    </lineage>
</organism>
<dbReference type="CDD" id="cd06171">
    <property type="entry name" value="Sigma70_r4"/>
    <property type="match status" value="1"/>
</dbReference>
<evidence type="ECO:0000256" key="2">
    <source>
        <dbReference type="ARBA" id="ARBA00023015"/>
    </source>
</evidence>
<dbReference type="PANTHER" id="PTHR43133">
    <property type="entry name" value="RNA POLYMERASE ECF-TYPE SIGMA FACTO"/>
    <property type="match status" value="1"/>
</dbReference>
<gene>
    <name evidence="6" type="ORF">ACFFUR_05520</name>
</gene>
<keyword evidence="3" id="KW-0731">Sigma factor</keyword>
<evidence type="ECO:0000256" key="4">
    <source>
        <dbReference type="ARBA" id="ARBA00023163"/>
    </source>
</evidence>
<evidence type="ECO:0000313" key="6">
    <source>
        <dbReference type="EMBL" id="MFB9211257.1"/>
    </source>
</evidence>
<comment type="similarity">
    <text evidence="1">Belongs to the sigma-70 factor family. ECF subfamily.</text>
</comment>
<dbReference type="PANTHER" id="PTHR43133:SF46">
    <property type="entry name" value="RNA POLYMERASE SIGMA-70 FACTOR ECF SUBFAMILY"/>
    <property type="match status" value="1"/>
</dbReference>
<dbReference type="InterPro" id="IPR013325">
    <property type="entry name" value="RNA_pol_sigma_r2"/>
</dbReference>
<dbReference type="InterPro" id="IPR013324">
    <property type="entry name" value="RNA_pol_sigma_r3/r4-like"/>
</dbReference>
<dbReference type="SUPFAM" id="SSF88659">
    <property type="entry name" value="Sigma3 and sigma4 domains of RNA polymerase sigma factors"/>
    <property type="match status" value="1"/>
</dbReference>
<dbReference type="Pfam" id="PF04545">
    <property type="entry name" value="Sigma70_r4"/>
    <property type="match status" value="1"/>
</dbReference>
<sequence>MPKSAPKHIVEMKNIISESTSEIDFSNDRGIWEAFKSGNESAFIFIYESHFETLFDYGCKFTKDTGIVKDAIQDLFIELRNKRDSLGATNNIKFYLFKSLKRKIIRESGRWFRKWERLAGNYYFEFSFSPEQILIDRQLDQEKHASLNTALKELTDRQKEIIYYFYFEGLSYEQIKEIMCFTSTKATRNLLYRAIDFLKDAVQ</sequence>
<dbReference type="SUPFAM" id="SSF88946">
    <property type="entry name" value="Sigma2 domain of RNA polymerase sigma factors"/>
    <property type="match status" value="1"/>
</dbReference>
<dbReference type="Gene3D" id="1.10.10.10">
    <property type="entry name" value="Winged helix-like DNA-binding domain superfamily/Winged helix DNA-binding domain"/>
    <property type="match status" value="1"/>
</dbReference>
<evidence type="ECO:0000256" key="3">
    <source>
        <dbReference type="ARBA" id="ARBA00023082"/>
    </source>
</evidence>
<dbReference type="InterPro" id="IPR039425">
    <property type="entry name" value="RNA_pol_sigma-70-like"/>
</dbReference>
<dbReference type="NCBIfam" id="TIGR02937">
    <property type="entry name" value="sigma70-ECF"/>
    <property type="match status" value="1"/>
</dbReference>
<comment type="caution">
    <text evidence="6">The sequence shown here is derived from an EMBL/GenBank/DDBJ whole genome shotgun (WGS) entry which is preliminary data.</text>
</comment>
<reference evidence="6 7" key="1">
    <citation type="submission" date="2024-09" db="EMBL/GenBank/DDBJ databases">
        <authorList>
            <person name="Sun Q."/>
            <person name="Mori K."/>
        </authorList>
    </citation>
    <scope>NUCLEOTIDE SEQUENCE [LARGE SCALE GENOMIC DNA]</scope>
    <source>
        <strain evidence="6 7">CECT 7682</strain>
    </source>
</reference>
<keyword evidence="2" id="KW-0805">Transcription regulation</keyword>
<dbReference type="RefSeq" id="WP_290249280.1">
    <property type="nucleotide sequence ID" value="NZ_JAUFQT010000002.1"/>
</dbReference>
<evidence type="ECO:0000259" key="5">
    <source>
        <dbReference type="Pfam" id="PF04545"/>
    </source>
</evidence>
<evidence type="ECO:0000256" key="1">
    <source>
        <dbReference type="ARBA" id="ARBA00010641"/>
    </source>
</evidence>
<dbReference type="InterPro" id="IPR014284">
    <property type="entry name" value="RNA_pol_sigma-70_dom"/>
</dbReference>